<dbReference type="InterPro" id="IPR036188">
    <property type="entry name" value="FAD/NAD-bd_sf"/>
</dbReference>
<dbReference type="GO" id="GO:0046592">
    <property type="term" value="F:polyamine oxidase activity"/>
    <property type="evidence" value="ECO:0007669"/>
    <property type="project" value="TreeGrafter"/>
</dbReference>
<evidence type="ECO:0000313" key="4">
    <source>
        <dbReference type="Proteomes" id="UP000327044"/>
    </source>
</evidence>
<feature type="signal peptide" evidence="1">
    <location>
        <begin position="1"/>
        <end position="17"/>
    </location>
</feature>
<organism evidence="3 4">
    <name type="scientific">Photinus pyralis</name>
    <name type="common">Common eastern firefly</name>
    <name type="synonym">Lampyris pyralis</name>
    <dbReference type="NCBI Taxonomy" id="7054"/>
    <lineage>
        <taxon>Eukaryota</taxon>
        <taxon>Metazoa</taxon>
        <taxon>Ecdysozoa</taxon>
        <taxon>Arthropoda</taxon>
        <taxon>Hexapoda</taxon>
        <taxon>Insecta</taxon>
        <taxon>Pterygota</taxon>
        <taxon>Neoptera</taxon>
        <taxon>Endopterygota</taxon>
        <taxon>Coleoptera</taxon>
        <taxon>Polyphaga</taxon>
        <taxon>Elateriformia</taxon>
        <taxon>Elateroidea</taxon>
        <taxon>Lampyridae</taxon>
        <taxon>Lampyrinae</taxon>
        <taxon>Photinus</taxon>
    </lineage>
</organism>
<name>A0A5N4AID7_PHOPY</name>
<dbReference type="PANTHER" id="PTHR10742">
    <property type="entry name" value="FLAVIN MONOAMINE OXIDASE"/>
    <property type="match status" value="1"/>
</dbReference>
<dbReference type="PRINTS" id="PR00419">
    <property type="entry name" value="ADXRDTASE"/>
</dbReference>
<dbReference type="AlphaFoldDB" id="A0A5N4AID7"/>
<dbReference type="PANTHER" id="PTHR10742:SF398">
    <property type="entry name" value="AMINE OXIDASE DOMAIN-CONTAINING PROTEIN-RELATED"/>
    <property type="match status" value="1"/>
</dbReference>
<keyword evidence="1" id="KW-0732">Signal</keyword>
<keyword evidence="4" id="KW-1185">Reference proteome</keyword>
<sequence length="484" mass="54129">MRSILAVLIALTLSVECRKEPRIVIIGAGAAGIAAASTLSRNGFTNVTILEADGRVGGRIYSLRFGKSLIDLGAQWCHGEKNNVVYEMVRDLQVLKVDDTSPELYHSTLKRVDSKFNARLNRLFEDVYFADNYGAEGSLGEVLTERYEAEIRKIWKNKDELTLAEECLDLFERYVESELGSFSWSTVATSVDFEPCEGSQVLGWNGLGFKTILGVLMRQASGPIERNIALNKSVSGISLESGKVRVSCSDLSSYTADHVIWTPSLGVLKHLHANVFKPNLPKEKVRAIDTLGIDGIMKVFLHFPARWWDDNFEGVAFVWRQADLKNSSLEYPEGPKIGNRSWITTIYCTIPLQENPNVLLVWFIGPLVPEIEQLSDETIANGAMHVMRKFLSKDYPSISHPDQITRKNWYSDPNFRGTYSFETVHSRKLGRSQAAVLAEPIRAADGKPVIMFAGEATSTNHYSTVHGAIETGFREANRIIELYK</sequence>
<dbReference type="Gene3D" id="3.50.50.60">
    <property type="entry name" value="FAD/NAD(P)-binding domain"/>
    <property type="match status" value="1"/>
</dbReference>
<dbReference type="InParanoid" id="A0A5N4AID7"/>
<evidence type="ECO:0000259" key="2">
    <source>
        <dbReference type="Pfam" id="PF01593"/>
    </source>
</evidence>
<gene>
    <name evidence="3" type="ORF">PPYR_08114</name>
</gene>
<evidence type="ECO:0000313" key="3">
    <source>
        <dbReference type="EMBL" id="KAB0797120.1"/>
    </source>
</evidence>
<dbReference type="SUPFAM" id="SSF54373">
    <property type="entry name" value="FAD-linked reductases, C-terminal domain"/>
    <property type="match status" value="1"/>
</dbReference>
<dbReference type="EMBL" id="VVIM01000006">
    <property type="protein sequence ID" value="KAB0797120.1"/>
    <property type="molecule type" value="Genomic_DNA"/>
</dbReference>
<dbReference type="SUPFAM" id="SSF51905">
    <property type="entry name" value="FAD/NAD(P)-binding domain"/>
    <property type="match status" value="1"/>
</dbReference>
<comment type="caution">
    <text evidence="3">The sequence shown here is derived from an EMBL/GenBank/DDBJ whole genome shotgun (WGS) entry which is preliminary data.</text>
</comment>
<reference evidence="3 4" key="1">
    <citation type="journal article" date="2018" name="Elife">
        <title>Firefly genomes illuminate parallel origins of bioluminescence in beetles.</title>
        <authorList>
            <person name="Fallon T.R."/>
            <person name="Lower S.E."/>
            <person name="Chang C.H."/>
            <person name="Bessho-Uehara M."/>
            <person name="Martin G.J."/>
            <person name="Bewick A.J."/>
            <person name="Behringer M."/>
            <person name="Debat H.J."/>
            <person name="Wong I."/>
            <person name="Day J.C."/>
            <person name="Suvorov A."/>
            <person name="Silva C.J."/>
            <person name="Stanger-Hall K.F."/>
            <person name="Hall D.W."/>
            <person name="Schmitz R.J."/>
            <person name="Nelson D.R."/>
            <person name="Lewis S.M."/>
            <person name="Shigenobu S."/>
            <person name="Bybee S.M."/>
            <person name="Larracuente A.M."/>
            <person name="Oba Y."/>
            <person name="Weng J.K."/>
        </authorList>
    </citation>
    <scope>NUCLEOTIDE SEQUENCE [LARGE SCALE GENOMIC DNA]</scope>
    <source>
        <strain evidence="3">1611_PpyrPB1</strain>
        <tissue evidence="3">Whole body</tissue>
    </source>
</reference>
<evidence type="ECO:0000256" key="1">
    <source>
        <dbReference type="SAM" id="SignalP"/>
    </source>
</evidence>
<feature type="chain" id="PRO_5024355714" description="Amine oxidase domain-containing protein" evidence="1">
    <location>
        <begin position="18"/>
        <end position="484"/>
    </location>
</feature>
<dbReference type="Pfam" id="PF01593">
    <property type="entry name" value="Amino_oxidase"/>
    <property type="match status" value="1"/>
</dbReference>
<dbReference type="InterPro" id="IPR050281">
    <property type="entry name" value="Flavin_monoamine_oxidase"/>
</dbReference>
<dbReference type="Proteomes" id="UP000327044">
    <property type="component" value="Unassembled WGS sequence"/>
</dbReference>
<feature type="domain" description="Amine oxidase" evidence="2">
    <location>
        <begin position="31"/>
        <end position="480"/>
    </location>
</feature>
<protein>
    <recommendedName>
        <fullName evidence="2">Amine oxidase domain-containing protein</fullName>
    </recommendedName>
</protein>
<dbReference type="OrthoDB" id="5046242at2759"/>
<dbReference type="Gene3D" id="3.90.660.10">
    <property type="match status" value="1"/>
</dbReference>
<accession>A0A5N4AID7</accession>
<dbReference type="InterPro" id="IPR002937">
    <property type="entry name" value="Amino_oxidase"/>
</dbReference>
<proteinExistence type="predicted"/>